<dbReference type="RefSeq" id="WP_252168248.1">
    <property type="nucleotide sequence ID" value="NZ_CP084930.1"/>
</dbReference>
<organism evidence="1 2">
    <name type="scientific">Sphingomonas morindae</name>
    <dbReference type="NCBI Taxonomy" id="1541170"/>
    <lineage>
        <taxon>Bacteria</taxon>
        <taxon>Pseudomonadati</taxon>
        <taxon>Pseudomonadota</taxon>
        <taxon>Alphaproteobacteria</taxon>
        <taxon>Sphingomonadales</taxon>
        <taxon>Sphingomonadaceae</taxon>
        <taxon>Sphingomonas</taxon>
    </lineage>
</organism>
<keyword evidence="2" id="KW-1185">Reference proteome</keyword>
<name>A0ABY4XC26_9SPHN</name>
<protein>
    <submittedName>
        <fullName evidence="1">RecX family transcriptional regulator</fullName>
    </submittedName>
</protein>
<accession>A0ABY4XC26</accession>
<evidence type="ECO:0000313" key="1">
    <source>
        <dbReference type="EMBL" id="USI74445.1"/>
    </source>
</evidence>
<dbReference type="EMBL" id="CP084930">
    <property type="protein sequence ID" value="USI74445.1"/>
    <property type="molecule type" value="Genomic_DNA"/>
</dbReference>
<evidence type="ECO:0000313" key="2">
    <source>
        <dbReference type="Proteomes" id="UP001056937"/>
    </source>
</evidence>
<gene>
    <name evidence="1" type="ORF">LHA26_08355</name>
</gene>
<proteinExistence type="predicted"/>
<reference evidence="1" key="1">
    <citation type="journal article" date="2022" name="Toxins">
        <title>Genomic Analysis of Sphingopyxis sp. USTB-05 for Biodegrading Cyanobacterial Hepatotoxins.</title>
        <authorList>
            <person name="Liu C."/>
            <person name="Xu Q."/>
            <person name="Zhao Z."/>
            <person name="Zhang H."/>
            <person name="Liu X."/>
            <person name="Yin C."/>
            <person name="Liu Y."/>
            <person name="Yan H."/>
        </authorList>
    </citation>
    <scope>NUCLEOTIDE SEQUENCE</scope>
    <source>
        <strain evidence="1">NBD5</strain>
    </source>
</reference>
<dbReference type="Proteomes" id="UP001056937">
    <property type="component" value="Chromosome 1"/>
</dbReference>
<sequence>MTAFRPKKAPEPLTAATLERLALAYVGRYATSRVKLERYLARKIAERGWEGATPPDPHALAARLAGLGYVDDAALAAARGRALARRGLGARRLGVALDGLGIAGEDRAEALEEARRHAWETALRYAERRRLGPFAPGPVDPAARRRGVAAMLRAGHAPDHVRAIMESHPGTVPQRDEN</sequence>